<organism evidence="2 3">
    <name type="scientific">Candidatus Thiomargarita nelsonii</name>
    <dbReference type="NCBI Taxonomy" id="1003181"/>
    <lineage>
        <taxon>Bacteria</taxon>
        <taxon>Pseudomonadati</taxon>
        <taxon>Pseudomonadota</taxon>
        <taxon>Gammaproteobacteria</taxon>
        <taxon>Thiotrichales</taxon>
        <taxon>Thiotrichaceae</taxon>
        <taxon>Thiomargarita</taxon>
    </lineage>
</organism>
<dbReference type="CDD" id="cd00093">
    <property type="entry name" value="HTH_XRE"/>
    <property type="match status" value="1"/>
</dbReference>
<keyword evidence="3" id="KW-1185">Reference proteome</keyword>
<dbReference type="EMBL" id="JSZA02000090">
    <property type="protein sequence ID" value="KHD04919.1"/>
    <property type="molecule type" value="Genomic_DNA"/>
</dbReference>
<dbReference type="Gene3D" id="1.10.260.40">
    <property type="entry name" value="lambda repressor-like DNA-binding domains"/>
    <property type="match status" value="1"/>
</dbReference>
<accession>A0A0A6P3M1</accession>
<dbReference type="SUPFAM" id="SSF47413">
    <property type="entry name" value="lambda repressor-like DNA-binding domains"/>
    <property type="match status" value="1"/>
</dbReference>
<evidence type="ECO:0000259" key="1">
    <source>
        <dbReference type="PROSITE" id="PS50943"/>
    </source>
</evidence>
<name>A0A0A6P3M1_9GAMM</name>
<dbReference type="PROSITE" id="PS50943">
    <property type="entry name" value="HTH_CROC1"/>
    <property type="match status" value="1"/>
</dbReference>
<dbReference type="SMART" id="SM00530">
    <property type="entry name" value="HTH_XRE"/>
    <property type="match status" value="1"/>
</dbReference>
<evidence type="ECO:0000313" key="2">
    <source>
        <dbReference type="EMBL" id="KHD04919.1"/>
    </source>
</evidence>
<dbReference type="GO" id="GO:0003677">
    <property type="term" value="F:DNA binding"/>
    <property type="evidence" value="ECO:0007669"/>
    <property type="project" value="InterPro"/>
</dbReference>
<dbReference type="Proteomes" id="UP000030428">
    <property type="component" value="Unassembled WGS sequence"/>
</dbReference>
<evidence type="ECO:0000313" key="3">
    <source>
        <dbReference type="Proteomes" id="UP000030428"/>
    </source>
</evidence>
<feature type="domain" description="HTH cro/C1-type" evidence="1">
    <location>
        <begin position="8"/>
        <end position="62"/>
    </location>
</feature>
<dbReference type="InterPro" id="IPR010982">
    <property type="entry name" value="Lambda_DNA-bd_dom_sf"/>
</dbReference>
<protein>
    <recommendedName>
        <fullName evidence="1">HTH cro/C1-type domain-containing protein</fullName>
    </recommendedName>
</protein>
<sequence length="139" mass="15569">MSMIGERIQKIIKDKGLTISSVARKLGEKRQRIQDVQSGKQRVPEDVMVKIVEIFNINAHWLLTGNGPIYLSIKNEGVASYGVAAVPVDLTKSWGKLSDEQKKEVVNRVEEMAELNKLKEFVTKFATQSETFLPSPAIL</sequence>
<comment type="caution">
    <text evidence="2">The sequence shown here is derived from an EMBL/GenBank/DDBJ whole genome shotgun (WGS) entry which is preliminary data.</text>
</comment>
<reference evidence="2 3" key="1">
    <citation type="journal article" date="2016" name="Front. Microbiol.">
        <title>Single-Cell (Meta-)Genomics of a Dimorphic Candidatus Thiomargarita nelsonii Reveals Genomic Plasticity.</title>
        <authorList>
            <person name="Flood B.E."/>
            <person name="Fliss P."/>
            <person name="Jones D.S."/>
            <person name="Dick G.J."/>
            <person name="Jain S."/>
            <person name="Kaster A.K."/>
            <person name="Winkel M."/>
            <person name="Mussmann M."/>
            <person name="Bailey J."/>
        </authorList>
    </citation>
    <scope>NUCLEOTIDE SEQUENCE [LARGE SCALE GENOMIC DNA]</scope>
    <source>
        <strain evidence="2">Hydrate Ridge</strain>
    </source>
</reference>
<dbReference type="AlphaFoldDB" id="A0A0A6P3M1"/>
<dbReference type="InterPro" id="IPR001387">
    <property type="entry name" value="Cro/C1-type_HTH"/>
</dbReference>
<dbReference type="Pfam" id="PF12844">
    <property type="entry name" value="HTH_19"/>
    <property type="match status" value="1"/>
</dbReference>
<proteinExistence type="predicted"/>
<gene>
    <name evidence="2" type="ORF">PN36_20680</name>
</gene>